<comment type="function">
    <text evidence="7">Catalyzes the adenylation by ATP of the carboxyl group of the C-terminal glycine of sulfur carrier protein MoaD.</text>
</comment>
<sequence length="253" mass="27369">MEDEQLLRYSRQIMLPQIDLAGQEQLNAATVLILGIGGLGSPVAMYLASSGIGKLVLCDPDVVDLTNLQRQIVHDTPKVGQPKVDSAAETLRRLNPEIMVETIPARLDEAALLAQMQQVDVVVDCTDNLNSRLLINRAAVAARKPLVSAAAIRWEGQISVFQPWLGENPCYHCFYGKVGSLAQTCSENGVVGPLLGILGSMQALEVIKLLVGNGQTLTGRVLLFDGQAMEWMGFKLPRDPNCPVCGAIEREPV</sequence>
<keyword evidence="5" id="KW-0067">ATP-binding</keyword>
<dbReference type="InterPro" id="IPR045886">
    <property type="entry name" value="ThiF/MoeB/HesA"/>
</dbReference>
<comment type="catalytic activity">
    <reaction evidence="6">
        <text>[molybdopterin-synthase sulfur-carrier protein]-C-terminal Gly-Gly + ATP + H(+) = [molybdopterin-synthase sulfur-carrier protein]-C-terminal Gly-Gly-AMP + diphosphate</text>
        <dbReference type="Rhea" id="RHEA:43616"/>
        <dbReference type="Rhea" id="RHEA-COMP:12159"/>
        <dbReference type="Rhea" id="RHEA-COMP:12202"/>
        <dbReference type="ChEBI" id="CHEBI:15378"/>
        <dbReference type="ChEBI" id="CHEBI:30616"/>
        <dbReference type="ChEBI" id="CHEBI:33019"/>
        <dbReference type="ChEBI" id="CHEBI:90618"/>
        <dbReference type="ChEBI" id="CHEBI:90778"/>
        <dbReference type="EC" id="2.7.7.80"/>
    </reaction>
</comment>
<dbReference type="CDD" id="cd00757">
    <property type="entry name" value="ThiF_MoeB_HesA_family"/>
    <property type="match status" value="1"/>
</dbReference>
<comment type="subunit">
    <text evidence="8">Homodimer. Forms a stable heterotetrameric complex of 2 MoeB and 2 MoaD during adenylation of MoaD.</text>
</comment>
<dbReference type="GO" id="GO:0008146">
    <property type="term" value="F:sulfotransferase activity"/>
    <property type="evidence" value="ECO:0007669"/>
    <property type="project" value="TreeGrafter"/>
</dbReference>
<dbReference type="Pfam" id="PF00899">
    <property type="entry name" value="ThiF"/>
    <property type="match status" value="1"/>
</dbReference>
<protein>
    <recommendedName>
        <fullName evidence="10">Molybdopterin-synthase adenylyltransferase</fullName>
        <ecNumber evidence="9">2.7.7.80</ecNumber>
    </recommendedName>
    <alternativeName>
        <fullName evidence="13">MoaD protein adenylase</fullName>
    </alternativeName>
    <alternativeName>
        <fullName evidence="11">Molybdopterin-converting factor subunit 1 adenylase</fullName>
    </alternativeName>
    <alternativeName>
        <fullName evidence="12">Sulfur carrier protein MoaD adenylyltransferase</fullName>
    </alternativeName>
</protein>
<dbReference type="GO" id="GO:0005524">
    <property type="term" value="F:ATP binding"/>
    <property type="evidence" value="ECO:0007669"/>
    <property type="project" value="UniProtKB-KW"/>
</dbReference>
<dbReference type="GO" id="GO:0004792">
    <property type="term" value="F:thiosulfate-cyanide sulfurtransferase activity"/>
    <property type="evidence" value="ECO:0007669"/>
    <property type="project" value="TreeGrafter"/>
</dbReference>
<dbReference type="FunFam" id="3.40.50.720:FF:000033">
    <property type="entry name" value="Adenylyltransferase and sulfurtransferase MOCS3"/>
    <property type="match status" value="1"/>
</dbReference>
<keyword evidence="4" id="KW-0547">Nucleotide-binding</keyword>
<dbReference type="PANTHER" id="PTHR10953:SF102">
    <property type="entry name" value="ADENYLYLTRANSFERASE AND SULFURTRANSFERASE MOCS3"/>
    <property type="match status" value="1"/>
</dbReference>
<dbReference type="NCBIfam" id="NF004281">
    <property type="entry name" value="PRK05690.1"/>
    <property type="match status" value="1"/>
</dbReference>
<dbReference type="GO" id="GO:0008641">
    <property type="term" value="F:ubiquitin-like modifier activating enzyme activity"/>
    <property type="evidence" value="ECO:0007669"/>
    <property type="project" value="InterPro"/>
</dbReference>
<keyword evidence="3" id="KW-0808">Transferase</keyword>
<evidence type="ECO:0000256" key="2">
    <source>
        <dbReference type="ARBA" id="ARBA00009919"/>
    </source>
</evidence>
<evidence type="ECO:0000256" key="4">
    <source>
        <dbReference type="ARBA" id="ARBA00022741"/>
    </source>
</evidence>
<dbReference type="InterPro" id="IPR000594">
    <property type="entry name" value="ThiF_NAD_FAD-bd"/>
</dbReference>
<reference evidence="16" key="1">
    <citation type="journal article" date="2011" name="Stand. Genomic Sci.">
        <title>Genome sequence of the filamentous, gliding Thiothrix nivea neotype strain (JP2(T)).</title>
        <authorList>
            <person name="Lapidus A."/>
            <person name="Nolan M."/>
            <person name="Lucas S."/>
            <person name="Glavina Del Rio T."/>
            <person name="Tice H."/>
            <person name="Cheng J.F."/>
            <person name="Tapia R."/>
            <person name="Han C."/>
            <person name="Goodwin L."/>
            <person name="Pitluck S."/>
            <person name="Liolios K."/>
            <person name="Pagani I."/>
            <person name="Ivanova N."/>
            <person name="Huntemann M."/>
            <person name="Mavromatis K."/>
            <person name="Mikhailova N."/>
            <person name="Pati A."/>
            <person name="Chen A."/>
            <person name="Palaniappan K."/>
            <person name="Land M."/>
            <person name="Brambilla E.M."/>
            <person name="Rohde M."/>
            <person name="Abt B."/>
            <person name="Verbarg S."/>
            <person name="Goker M."/>
            <person name="Bristow J."/>
            <person name="Eisen J.A."/>
            <person name="Markowitz V."/>
            <person name="Hugenholtz P."/>
            <person name="Kyrpides N.C."/>
            <person name="Klenk H.P."/>
            <person name="Woyke T."/>
        </authorList>
    </citation>
    <scope>NUCLEOTIDE SEQUENCE [LARGE SCALE GENOMIC DNA]</scope>
    <source>
        <strain evidence="16">ATCC 35100 / DSM 5205 / JP2</strain>
    </source>
</reference>
<evidence type="ECO:0000313" key="16">
    <source>
        <dbReference type="Proteomes" id="UP000005317"/>
    </source>
</evidence>
<dbReference type="Proteomes" id="UP000005317">
    <property type="component" value="Unassembled WGS sequence"/>
</dbReference>
<evidence type="ECO:0000256" key="7">
    <source>
        <dbReference type="ARBA" id="ARBA00055169"/>
    </source>
</evidence>
<dbReference type="Gene3D" id="3.40.50.720">
    <property type="entry name" value="NAD(P)-binding Rossmann-like Domain"/>
    <property type="match status" value="1"/>
</dbReference>
<dbReference type="RefSeq" id="WP_002708771.1">
    <property type="nucleotide sequence ID" value="NZ_JH651384.1"/>
</dbReference>
<evidence type="ECO:0000256" key="6">
    <source>
        <dbReference type="ARBA" id="ARBA00052218"/>
    </source>
</evidence>
<organism evidence="15 16">
    <name type="scientific">Thiothrix nivea (strain ATCC 35100 / DSM 5205 / JP2)</name>
    <dbReference type="NCBI Taxonomy" id="870187"/>
    <lineage>
        <taxon>Bacteria</taxon>
        <taxon>Pseudomonadati</taxon>
        <taxon>Pseudomonadota</taxon>
        <taxon>Gammaproteobacteria</taxon>
        <taxon>Thiotrichales</taxon>
        <taxon>Thiotrichaceae</taxon>
        <taxon>Thiothrix</taxon>
    </lineage>
</organism>
<evidence type="ECO:0000259" key="14">
    <source>
        <dbReference type="Pfam" id="PF00899"/>
    </source>
</evidence>
<comment type="pathway">
    <text evidence="1">Cofactor biosynthesis; molybdopterin biosynthesis.</text>
</comment>
<evidence type="ECO:0000256" key="11">
    <source>
        <dbReference type="ARBA" id="ARBA00075110"/>
    </source>
</evidence>
<evidence type="ECO:0000256" key="5">
    <source>
        <dbReference type="ARBA" id="ARBA00022840"/>
    </source>
</evidence>
<dbReference type="InterPro" id="IPR035985">
    <property type="entry name" value="Ubiquitin-activating_enz"/>
</dbReference>
<accession>A0A656HEQ8</accession>
<dbReference type="EMBL" id="JH651384">
    <property type="protein sequence ID" value="EIJ34853.1"/>
    <property type="molecule type" value="Genomic_DNA"/>
</dbReference>
<evidence type="ECO:0000256" key="12">
    <source>
        <dbReference type="ARBA" id="ARBA00075328"/>
    </source>
</evidence>
<evidence type="ECO:0000256" key="13">
    <source>
        <dbReference type="ARBA" id="ARBA00078531"/>
    </source>
</evidence>
<dbReference type="PANTHER" id="PTHR10953">
    <property type="entry name" value="UBIQUITIN-ACTIVATING ENZYME E1"/>
    <property type="match status" value="1"/>
</dbReference>
<comment type="similarity">
    <text evidence="2">Belongs to the HesA/MoeB/ThiF family.</text>
</comment>
<evidence type="ECO:0000256" key="10">
    <source>
        <dbReference type="ARBA" id="ARBA00073635"/>
    </source>
</evidence>
<proteinExistence type="inferred from homology"/>
<dbReference type="OrthoDB" id="9804286at2"/>
<dbReference type="EC" id="2.7.7.80" evidence="9"/>
<gene>
    <name evidence="15" type="ORF">Thini_2298</name>
</gene>
<dbReference type="AlphaFoldDB" id="A0A656HEQ8"/>
<keyword evidence="16" id="KW-1185">Reference proteome</keyword>
<dbReference type="GO" id="GO:0061605">
    <property type="term" value="F:molybdopterin-synthase adenylyltransferase activity"/>
    <property type="evidence" value="ECO:0007669"/>
    <property type="project" value="UniProtKB-EC"/>
</dbReference>
<dbReference type="SUPFAM" id="SSF69572">
    <property type="entry name" value="Activating enzymes of the ubiquitin-like proteins"/>
    <property type="match status" value="1"/>
</dbReference>
<evidence type="ECO:0000313" key="15">
    <source>
        <dbReference type="EMBL" id="EIJ34853.1"/>
    </source>
</evidence>
<evidence type="ECO:0000256" key="3">
    <source>
        <dbReference type="ARBA" id="ARBA00022679"/>
    </source>
</evidence>
<dbReference type="GO" id="GO:0005829">
    <property type="term" value="C:cytosol"/>
    <property type="evidence" value="ECO:0007669"/>
    <property type="project" value="TreeGrafter"/>
</dbReference>
<evidence type="ECO:0000256" key="1">
    <source>
        <dbReference type="ARBA" id="ARBA00005046"/>
    </source>
</evidence>
<evidence type="ECO:0000256" key="9">
    <source>
        <dbReference type="ARBA" id="ARBA00066884"/>
    </source>
</evidence>
<evidence type="ECO:0000256" key="8">
    <source>
        <dbReference type="ARBA" id="ARBA00063809"/>
    </source>
</evidence>
<feature type="domain" description="THIF-type NAD/FAD binding fold" evidence="14">
    <location>
        <begin position="9"/>
        <end position="244"/>
    </location>
</feature>
<name>A0A656HEQ8_THINJ</name>